<sequence>MLNQTTHKNILLRILKDIFSDNSINSALGFKGGTAAYLFYNLERFSVNLDFDLLDSAKEDFIFNRIKAILEEFGDLKEAEKKKFNLLFVLSYDNKEDNAQNVKVEINRRDFESKYEVKSYLGISMKVMVKEDMFAHKLAAMYERIGKTNRDIFDTWFFLENNWPINTQIVENRASMPFKDFLIKCTDSLEKIDGAKILSGMGELLNESQKDWVKANLKNEVLFLLRLKLEEYKKIP</sequence>
<evidence type="ECO:0000313" key="2">
    <source>
        <dbReference type="Proteomes" id="UP000178323"/>
    </source>
</evidence>
<accession>A0A1F5SAR3</accession>
<protein>
    <recommendedName>
        <fullName evidence="3">Nucleotidyltransferase</fullName>
    </recommendedName>
</protein>
<dbReference type="InterPro" id="IPR014942">
    <property type="entry name" value="AbiEii"/>
</dbReference>
<organism evidence="1 2">
    <name type="scientific">Candidatus Falkowbacteria bacterium RBG_13_39_14</name>
    <dbReference type="NCBI Taxonomy" id="1797985"/>
    <lineage>
        <taxon>Bacteria</taxon>
        <taxon>Candidatus Falkowiibacteriota</taxon>
    </lineage>
</organism>
<dbReference type="AlphaFoldDB" id="A0A1F5SAR3"/>
<dbReference type="Gene3D" id="3.10.450.620">
    <property type="entry name" value="JHP933, nucleotidyltransferase-like core domain"/>
    <property type="match status" value="1"/>
</dbReference>
<dbReference type="Proteomes" id="UP000178323">
    <property type="component" value="Unassembled WGS sequence"/>
</dbReference>
<comment type="caution">
    <text evidence="1">The sequence shown here is derived from an EMBL/GenBank/DDBJ whole genome shotgun (WGS) entry which is preliminary data.</text>
</comment>
<evidence type="ECO:0000313" key="1">
    <source>
        <dbReference type="EMBL" id="OGF23351.1"/>
    </source>
</evidence>
<proteinExistence type="predicted"/>
<dbReference type="Pfam" id="PF08843">
    <property type="entry name" value="AbiEii"/>
    <property type="match status" value="1"/>
</dbReference>
<gene>
    <name evidence="1" type="ORF">A2Y83_01390</name>
</gene>
<dbReference type="EMBL" id="MFFS01000002">
    <property type="protein sequence ID" value="OGF23351.1"/>
    <property type="molecule type" value="Genomic_DNA"/>
</dbReference>
<reference evidence="1 2" key="1">
    <citation type="journal article" date="2016" name="Nat. Commun.">
        <title>Thousands of microbial genomes shed light on interconnected biogeochemical processes in an aquifer system.</title>
        <authorList>
            <person name="Anantharaman K."/>
            <person name="Brown C.T."/>
            <person name="Hug L.A."/>
            <person name="Sharon I."/>
            <person name="Castelle C.J."/>
            <person name="Probst A.J."/>
            <person name="Thomas B.C."/>
            <person name="Singh A."/>
            <person name="Wilkins M.J."/>
            <person name="Karaoz U."/>
            <person name="Brodie E.L."/>
            <person name="Williams K.H."/>
            <person name="Hubbard S.S."/>
            <person name="Banfield J.F."/>
        </authorList>
    </citation>
    <scope>NUCLEOTIDE SEQUENCE [LARGE SCALE GENOMIC DNA]</scope>
</reference>
<evidence type="ECO:0008006" key="3">
    <source>
        <dbReference type="Google" id="ProtNLM"/>
    </source>
</evidence>
<name>A0A1F5SAR3_9BACT</name>
<dbReference type="STRING" id="1797985.A2Y83_01390"/>